<dbReference type="AlphaFoldDB" id="A0A1F2PK83"/>
<evidence type="ECO:0000313" key="2">
    <source>
        <dbReference type="Proteomes" id="UP000176244"/>
    </source>
</evidence>
<comment type="caution">
    <text evidence="1">The sequence shown here is derived from an EMBL/GenBank/DDBJ whole genome shotgun (WGS) entry which is preliminary data.</text>
</comment>
<dbReference type="EMBL" id="LKEU01000016">
    <property type="protein sequence ID" value="OFV71727.1"/>
    <property type="molecule type" value="Genomic_DNA"/>
</dbReference>
<sequence>MESLCNEKKKLLTPVQSSSTVIKVVVWIKLLVRLNSNLKKGGMTCLNKERRQ</sequence>
<organism evidence="1 2">
    <name type="scientific">Acetobacterium wieringae</name>
    <dbReference type="NCBI Taxonomy" id="52694"/>
    <lineage>
        <taxon>Bacteria</taxon>
        <taxon>Bacillati</taxon>
        <taxon>Bacillota</taxon>
        <taxon>Clostridia</taxon>
        <taxon>Eubacteriales</taxon>
        <taxon>Eubacteriaceae</taxon>
        <taxon>Acetobacterium</taxon>
    </lineage>
</organism>
<name>A0A1F2PK83_9FIRM</name>
<evidence type="ECO:0000313" key="1">
    <source>
        <dbReference type="EMBL" id="OFV71727.1"/>
    </source>
</evidence>
<proteinExistence type="predicted"/>
<dbReference type="STRING" id="52694.ACWI_07770"/>
<reference evidence="1 2" key="1">
    <citation type="submission" date="2015-09" db="EMBL/GenBank/DDBJ databases">
        <title>Genome sequence of Acetobacterium wieringae DSM 1911.</title>
        <authorList>
            <person name="Poehlein A."/>
            <person name="Bengelsdorf F.R."/>
            <person name="Schiel-Bengelsdorf B."/>
            <person name="Duerre P."/>
            <person name="Daniel R."/>
        </authorList>
    </citation>
    <scope>NUCLEOTIDE SEQUENCE [LARGE SCALE GENOMIC DNA]</scope>
    <source>
        <strain evidence="1 2">DSM 1911</strain>
    </source>
</reference>
<dbReference type="Proteomes" id="UP000176244">
    <property type="component" value="Unassembled WGS sequence"/>
</dbReference>
<gene>
    <name evidence="1" type="ORF">ACWI_07770</name>
</gene>
<accession>A0A1F2PK83</accession>
<protein>
    <submittedName>
        <fullName evidence="1">Uncharacterized protein</fullName>
    </submittedName>
</protein>